<sequence>MYSHRVLAYEQPITIIKPGEFLVSQDDIIISTVLGSCIAVAMYDATSGSGGLNHFMLPGAFVHQHPAKKGQQGPLIEPDPRDFLEDSARYGMYAMEVLINGLLRLGANRESLVAKVFGGASVLGFGKDGRKTVAQSNVDFVFEYLETEQIPIIASDVGGSEARKILFFIKSGKVLLKRIRGTYTTLVAQEEHIYEERLKAKPVDGAVRFFTEE</sequence>
<organism evidence="4">
    <name type="scientific">Gracilinema caldarium</name>
    <dbReference type="NCBI Taxonomy" id="215591"/>
    <lineage>
        <taxon>Bacteria</taxon>
        <taxon>Pseudomonadati</taxon>
        <taxon>Spirochaetota</taxon>
        <taxon>Spirochaetia</taxon>
        <taxon>Spirochaetales</taxon>
        <taxon>Breznakiellaceae</taxon>
        <taxon>Gracilinema</taxon>
    </lineage>
</organism>
<dbReference type="EC" id="3.5.1.44" evidence="3"/>
<keyword evidence="2 3" id="KW-0378">Hydrolase</keyword>
<gene>
    <name evidence="3" type="primary">cheD</name>
    <name evidence="4" type="ORF">ENS59_11490</name>
</gene>
<dbReference type="Pfam" id="PF03975">
    <property type="entry name" value="CheD"/>
    <property type="match status" value="1"/>
</dbReference>
<accession>A0A7C3E247</accession>
<dbReference type="Gene3D" id="3.30.1330.200">
    <property type="match status" value="1"/>
</dbReference>
<comment type="similarity">
    <text evidence="3">Belongs to the CheD family.</text>
</comment>
<dbReference type="PANTHER" id="PTHR35147">
    <property type="entry name" value="CHEMORECEPTOR GLUTAMINE DEAMIDASE CHED-RELATED"/>
    <property type="match status" value="1"/>
</dbReference>
<reference evidence="4" key="1">
    <citation type="journal article" date="2020" name="mSystems">
        <title>Genome- and Community-Level Interaction Insights into Carbon Utilization and Element Cycling Functions of Hydrothermarchaeota in Hydrothermal Sediment.</title>
        <authorList>
            <person name="Zhou Z."/>
            <person name="Liu Y."/>
            <person name="Xu W."/>
            <person name="Pan J."/>
            <person name="Luo Z.H."/>
            <person name="Li M."/>
        </authorList>
    </citation>
    <scope>NUCLEOTIDE SEQUENCE [LARGE SCALE GENOMIC DNA]</scope>
    <source>
        <strain evidence="4">SpSt-503</strain>
    </source>
</reference>
<evidence type="ECO:0000256" key="1">
    <source>
        <dbReference type="ARBA" id="ARBA00022500"/>
    </source>
</evidence>
<comment type="caution">
    <text evidence="4">The sequence shown here is derived from an EMBL/GenBank/DDBJ whole genome shotgun (WGS) entry which is preliminary data.</text>
</comment>
<dbReference type="GO" id="GO:0050568">
    <property type="term" value="F:protein-glutamine glutaminase activity"/>
    <property type="evidence" value="ECO:0007669"/>
    <property type="project" value="UniProtKB-UniRule"/>
</dbReference>
<proteinExistence type="inferred from homology"/>
<dbReference type="GO" id="GO:0006935">
    <property type="term" value="P:chemotaxis"/>
    <property type="evidence" value="ECO:0007669"/>
    <property type="project" value="UniProtKB-UniRule"/>
</dbReference>
<comment type="function">
    <text evidence="3">Probably deamidates glutamine residues to glutamate on methyl-accepting chemotaxis receptors (MCPs), playing an important role in chemotaxis.</text>
</comment>
<dbReference type="CDD" id="cd16352">
    <property type="entry name" value="CheD"/>
    <property type="match status" value="1"/>
</dbReference>
<dbReference type="InterPro" id="IPR011324">
    <property type="entry name" value="Cytotoxic_necrot_fac-like_cat"/>
</dbReference>
<dbReference type="InterPro" id="IPR038592">
    <property type="entry name" value="CheD-like_sf"/>
</dbReference>
<keyword evidence="1 3" id="KW-0145">Chemotaxis</keyword>
<dbReference type="InterPro" id="IPR005659">
    <property type="entry name" value="Chemorcpt_Glu_NH3ase_CheD"/>
</dbReference>
<dbReference type="SUPFAM" id="SSF64438">
    <property type="entry name" value="CNF1/YfiH-like putative cysteine hydrolases"/>
    <property type="match status" value="1"/>
</dbReference>
<comment type="catalytic activity">
    <reaction evidence="3">
        <text>L-glutaminyl-[protein] + H2O = L-glutamyl-[protein] + NH4(+)</text>
        <dbReference type="Rhea" id="RHEA:16441"/>
        <dbReference type="Rhea" id="RHEA-COMP:10207"/>
        <dbReference type="Rhea" id="RHEA-COMP:10208"/>
        <dbReference type="ChEBI" id="CHEBI:15377"/>
        <dbReference type="ChEBI" id="CHEBI:28938"/>
        <dbReference type="ChEBI" id="CHEBI:29973"/>
        <dbReference type="ChEBI" id="CHEBI:30011"/>
        <dbReference type="EC" id="3.5.1.44"/>
    </reaction>
</comment>
<dbReference type="AlphaFoldDB" id="A0A7C3E247"/>
<evidence type="ECO:0000256" key="2">
    <source>
        <dbReference type="ARBA" id="ARBA00022801"/>
    </source>
</evidence>
<dbReference type="HAMAP" id="MF_01440">
    <property type="entry name" value="CheD"/>
    <property type="match status" value="1"/>
</dbReference>
<evidence type="ECO:0000256" key="3">
    <source>
        <dbReference type="HAMAP-Rule" id="MF_01440"/>
    </source>
</evidence>
<dbReference type="EMBL" id="DSVL01000353">
    <property type="protein sequence ID" value="HFH30108.1"/>
    <property type="molecule type" value="Genomic_DNA"/>
</dbReference>
<name>A0A7C3E247_9SPIR</name>
<protein>
    <recommendedName>
        <fullName evidence="3">Probable chemoreceptor glutamine deamidase CheD</fullName>
        <ecNumber evidence="3">3.5.1.44</ecNumber>
    </recommendedName>
</protein>
<dbReference type="PANTHER" id="PTHR35147:SF2">
    <property type="entry name" value="CHEMORECEPTOR GLUTAMINE DEAMIDASE CHED-RELATED"/>
    <property type="match status" value="1"/>
</dbReference>
<evidence type="ECO:0000313" key="4">
    <source>
        <dbReference type="EMBL" id="HFH30108.1"/>
    </source>
</evidence>